<reference evidence="2 3" key="1">
    <citation type="journal article" date="2019" name="Sci. Rep.">
        <title>Orb-weaving spider Araneus ventricosus genome elucidates the spidroin gene catalogue.</title>
        <authorList>
            <person name="Kono N."/>
            <person name="Nakamura H."/>
            <person name="Ohtoshi R."/>
            <person name="Moran D.A.P."/>
            <person name="Shinohara A."/>
            <person name="Yoshida Y."/>
            <person name="Fujiwara M."/>
            <person name="Mori M."/>
            <person name="Tomita M."/>
            <person name="Arakawa K."/>
        </authorList>
    </citation>
    <scope>NUCLEOTIDE SEQUENCE [LARGE SCALE GENOMIC DNA]</scope>
</reference>
<dbReference type="GO" id="GO:0003676">
    <property type="term" value="F:nucleic acid binding"/>
    <property type="evidence" value="ECO:0007669"/>
    <property type="project" value="InterPro"/>
</dbReference>
<organism evidence="2 3">
    <name type="scientific">Araneus ventricosus</name>
    <name type="common">Orbweaver spider</name>
    <name type="synonym">Epeira ventricosa</name>
    <dbReference type="NCBI Taxonomy" id="182803"/>
    <lineage>
        <taxon>Eukaryota</taxon>
        <taxon>Metazoa</taxon>
        <taxon>Ecdysozoa</taxon>
        <taxon>Arthropoda</taxon>
        <taxon>Chelicerata</taxon>
        <taxon>Arachnida</taxon>
        <taxon>Araneae</taxon>
        <taxon>Araneomorphae</taxon>
        <taxon>Entelegynae</taxon>
        <taxon>Araneoidea</taxon>
        <taxon>Araneidae</taxon>
        <taxon>Araneus</taxon>
    </lineage>
</organism>
<sequence>MITAYGWRLPGERYNSTYVAARHIARTAGVIVWGAITYARRSTLIVVRVTLTGQRYVNDILRPHVGPFLNGLLGAIFQQDNDRPHTVRVTQDFLRHVQTLPWQARSPDLSPIEHVWDQLKRHMPLLYSVYDLEVAVQDLWGHLPQDYIRRLINTIPNRVAACIATGGGPTSY</sequence>
<gene>
    <name evidence="2" type="ORF">AVEN_198164_1</name>
</gene>
<evidence type="ECO:0000259" key="1">
    <source>
        <dbReference type="Pfam" id="PF13358"/>
    </source>
</evidence>
<feature type="domain" description="Tc1-like transposase DDE" evidence="1">
    <location>
        <begin position="4"/>
        <end position="123"/>
    </location>
</feature>
<comment type="caution">
    <text evidence="2">The sequence shown here is derived from an EMBL/GenBank/DDBJ whole genome shotgun (WGS) entry which is preliminary data.</text>
</comment>
<dbReference type="OrthoDB" id="25402at2759"/>
<accession>A0A4Y2GM70</accession>
<proteinExistence type="predicted"/>
<protein>
    <recommendedName>
        <fullName evidence="1">Tc1-like transposase DDE domain-containing protein</fullName>
    </recommendedName>
</protein>
<dbReference type="Gene3D" id="3.30.420.10">
    <property type="entry name" value="Ribonuclease H-like superfamily/Ribonuclease H"/>
    <property type="match status" value="1"/>
</dbReference>
<keyword evidence="3" id="KW-1185">Reference proteome</keyword>
<dbReference type="AlphaFoldDB" id="A0A4Y2GM70"/>
<evidence type="ECO:0000313" key="3">
    <source>
        <dbReference type="Proteomes" id="UP000499080"/>
    </source>
</evidence>
<dbReference type="InterPro" id="IPR038717">
    <property type="entry name" value="Tc1-like_DDE_dom"/>
</dbReference>
<dbReference type="Pfam" id="PF13358">
    <property type="entry name" value="DDE_3"/>
    <property type="match status" value="1"/>
</dbReference>
<dbReference type="InterPro" id="IPR036397">
    <property type="entry name" value="RNaseH_sf"/>
</dbReference>
<name>A0A4Y2GM70_ARAVE</name>
<dbReference type="EMBL" id="BGPR01001409">
    <property type="protein sequence ID" value="GBM53174.1"/>
    <property type="molecule type" value="Genomic_DNA"/>
</dbReference>
<dbReference type="Proteomes" id="UP000499080">
    <property type="component" value="Unassembled WGS sequence"/>
</dbReference>
<evidence type="ECO:0000313" key="2">
    <source>
        <dbReference type="EMBL" id="GBM53174.1"/>
    </source>
</evidence>